<organism evidence="1 2">
    <name type="scientific">Thraustotheca clavata</name>
    <dbReference type="NCBI Taxonomy" id="74557"/>
    <lineage>
        <taxon>Eukaryota</taxon>
        <taxon>Sar</taxon>
        <taxon>Stramenopiles</taxon>
        <taxon>Oomycota</taxon>
        <taxon>Saprolegniomycetes</taxon>
        <taxon>Saprolegniales</taxon>
        <taxon>Achlyaceae</taxon>
        <taxon>Thraustotheca</taxon>
    </lineage>
</organism>
<dbReference type="Gene3D" id="2.130.10.10">
    <property type="entry name" value="YVTN repeat-like/Quinoprotein amine dehydrogenase"/>
    <property type="match status" value="1"/>
</dbReference>
<proteinExistence type="predicted"/>
<evidence type="ECO:0000313" key="2">
    <source>
        <dbReference type="Proteomes" id="UP000243217"/>
    </source>
</evidence>
<name>A0A1W0AAH2_9STRA</name>
<dbReference type="Proteomes" id="UP000243217">
    <property type="component" value="Unassembled WGS sequence"/>
</dbReference>
<dbReference type="InterPro" id="IPR036322">
    <property type="entry name" value="WD40_repeat_dom_sf"/>
</dbReference>
<gene>
    <name evidence="1" type="ORF">THRCLA_00685</name>
</gene>
<sequence>MISAISGNGDDLLVGTALGEVFLVNYASSSELKEAVDLLDCTEWKYTVSLEAITCIEIHGKEAVVGDAKGTVVVLNIVSGMELRRYKMEGAVVAATWHNEVFVVGDHVGNFYGIDNFCLRWKKRMDLGNSSVNVRCVSSVQLRDAENQLCSYVAMGLGGQELLLTHLGNVVLRIATPTVITTICHFIHNQTPRIFCGGSNGSLYEIVGVGTGSSFNLILEEKDKISYPISSLHIVKESLIITGNECKVVNAVNLTNWKATEVPLPQSPATIIPLHTSSNVLVLFNDRNTLFDCPIPWA</sequence>
<dbReference type="AlphaFoldDB" id="A0A1W0AAH2"/>
<protein>
    <submittedName>
        <fullName evidence="1">Uncharacterized protein</fullName>
    </submittedName>
</protein>
<comment type="caution">
    <text evidence="1">The sequence shown here is derived from an EMBL/GenBank/DDBJ whole genome shotgun (WGS) entry which is preliminary data.</text>
</comment>
<keyword evidence="2" id="KW-1185">Reference proteome</keyword>
<reference evidence="1 2" key="1">
    <citation type="journal article" date="2014" name="Genome Biol. Evol.">
        <title>The secreted proteins of Achlya hypogyna and Thraustotheca clavata identify the ancestral oomycete secretome and reveal gene acquisitions by horizontal gene transfer.</title>
        <authorList>
            <person name="Misner I."/>
            <person name="Blouin N."/>
            <person name="Leonard G."/>
            <person name="Richards T.A."/>
            <person name="Lane C.E."/>
        </authorList>
    </citation>
    <scope>NUCLEOTIDE SEQUENCE [LARGE SCALE GENOMIC DNA]</scope>
    <source>
        <strain evidence="1 2">ATCC 34112</strain>
    </source>
</reference>
<accession>A0A1W0AAH2</accession>
<dbReference type="OrthoDB" id="62652at2759"/>
<dbReference type="SUPFAM" id="SSF50978">
    <property type="entry name" value="WD40 repeat-like"/>
    <property type="match status" value="1"/>
</dbReference>
<dbReference type="InterPro" id="IPR015943">
    <property type="entry name" value="WD40/YVTN_repeat-like_dom_sf"/>
</dbReference>
<dbReference type="EMBL" id="JNBS01000252">
    <property type="protein sequence ID" value="OQS07317.1"/>
    <property type="molecule type" value="Genomic_DNA"/>
</dbReference>
<evidence type="ECO:0000313" key="1">
    <source>
        <dbReference type="EMBL" id="OQS07317.1"/>
    </source>
</evidence>